<feature type="region of interest" description="Disordered" evidence="1">
    <location>
        <begin position="1"/>
        <end position="45"/>
    </location>
</feature>
<dbReference type="GO" id="GO:0000731">
    <property type="term" value="P:DNA synthesis involved in DNA repair"/>
    <property type="evidence" value="ECO:0007669"/>
    <property type="project" value="InterPro"/>
</dbReference>
<dbReference type="Pfam" id="PF04081">
    <property type="entry name" value="DNA_pol_delta_4"/>
    <property type="match status" value="1"/>
</dbReference>
<dbReference type="KEGG" id="bbel:109485732"/>
<dbReference type="GO" id="GO:0043625">
    <property type="term" value="C:delta DNA polymerase complex"/>
    <property type="evidence" value="ECO:0007669"/>
    <property type="project" value="TreeGrafter"/>
</dbReference>
<dbReference type="RefSeq" id="XP_019644999.1">
    <property type="nucleotide sequence ID" value="XM_019789440.1"/>
</dbReference>
<name>A0A6P5AF93_BRABE</name>
<keyword evidence="2" id="KW-1185">Reference proteome</keyword>
<proteinExistence type="predicted"/>
<dbReference type="Proteomes" id="UP000515135">
    <property type="component" value="Unplaced"/>
</dbReference>
<dbReference type="PANTHER" id="PTHR14303:SF0">
    <property type="entry name" value="DNA POLYMERASE DELTA SUBUNIT 4"/>
    <property type="match status" value="1"/>
</dbReference>
<evidence type="ECO:0000313" key="3">
    <source>
        <dbReference type="RefSeq" id="XP_019644999.1"/>
    </source>
</evidence>
<dbReference type="GO" id="GO:0006261">
    <property type="term" value="P:DNA-templated DNA replication"/>
    <property type="evidence" value="ECO:0007669"/>
    <property type="project" value="TreeGrafter"/>
</dbReference>
<sequence>MSQMRITDTFQKVKRPGRTQKQGKLAQIASKSVEAPAQSTSDAAELQRQTDITLLKQFDLNPDFGPCIGITRLERWERAEKFGQTPPVDIRDLIVQHTGDEEYTHCLWNDYKQML</sequence>
<dbReference type="OrthoDB" id="337486at2759"/>
<dbReference type="GO" id="GO:0003887">
    <property type="term" value="F:DNA-directed DNA polymerase activity"/>
    <property type="evidence" value="ECO:0007669"/>
    <property type="project" value="TreeGrafter"/>
</dbReference>
<evidence type="ECO:0000256" key="1">
    <source>
        <dbReference type="SAM" id="MobiDB-lite"/>
    </source>
</evidence>
<dbReference type="AlphaFoldDB" id="A0A6P5AF93"/>
<gene>
    <name evidence="3" type="primary">LOC109485732</name>
</gene>
<dbReference type="InterPro" id="IPR007218">
    <property type="entry name" value="DNA_pol_delta_4"/>
</dbReference>
<feature type="compositionally biased region" description="Polar residues" evidence="1">
    <location>
        <begin position="1"/>
        <end position="10"/>
    </location>
</feature>
<dbReference type="PANTHER" id="PTHR14303">
    <property type="entry name" value="DNA POLYMERASE DELTA SUBUNIT 4"/>
    <property type="match status" value="1"/>
</dbReference>
<organism evidence="2 3">
    <name type="scientific">Branchiostoma belcheri</name>
    <name type="common">Amphioxus</name>
    <dbReference type="NCBI Taxonomy" id="7741"/>
    <lineage>
        <taxon>Eukaryota</taxon>
        <taxon>Metazoa</taxon>
        <taxon>Chordata</taxon>
        <taxon>Cephalochordata</taxon>
        <taxon>Leptocardii</taxon>
        <taxon>Amphioxiformes</taxon>
        <taxon>Branchiostomatidae</taxon>
        <taxon>Branchiostoma</taxon>
    </lineage>
</organism>
<evidence type="ECO:0000313" key="2">
    <source>
        <dbReference type="Proteomes" id="UP000515135"/>
    </source>
</evidence>
<reference evidence="3" key="1">
    <citation type="submission" date="2025-08" db="UniProtKB">
        <authorList>
            <consortium name="RefSeq"/>
        </authorList>
    </citation>
    <scope>IDENTIFICATION</scope>
    <source>
        <tissue evidence="3">Gonad</tissue>
    </source>
</reference>
<dbReference type="GeneID" id="109485732"/>
<accession>A0A6P5AF93</accession>
<protein>
    <submittedName>
        <fullName evidence="3">DNA polymerase delta subunit 4-like</fullName>
    </submittedName>
</protein>